<dbReference type="Proteomes" id="UP000245926">
    <property type="component" value="Chromosome"/>
</dbReference>
<name>A0A2U8WGK0_9HYPH</name>
<dbReference type="EMBL" id="CP029550">
    <property type="protein sequence ID" value="AWN44402.1"/>
    <property type="molecule type" value="Genomic_DNA"/>
</dbReference>
<accession>A0A2U8WGK0</accession>
<evidence type="ECO:0000259" key="1">
    <source>
        <dbReference type="Pfam" id="PF21834"/>
    </source>
</evidence>
<evidence type="ECO:0000313" key="3">
    <source>
        <dbReference type="Proteomes" id="UP000245926"/>
    </source>
</evidence>
<protein>
    <recommendedName>
        <fullName evidence="1">DUF6894 domain-containing protein</fullName>
    </recommendedName>
</protein>
<organism evidence="2 3">
    <name type="scientific">Methylobacterium durans</name>
    <dbReference type="NCBI Taxonomy" id="2202825"/>
    <lineage>
        <taxon>Bacteria</taxon>
        <taxon>Pseudomonadati</taxon>
        <taxon>Pseudomonadota</taxon>
        <taxon>Alphaproteobacteria</taxon>
        <taxon>Hyphomicrobiales</taxon>
        <taxon>Methylobacteriaceae</taxon>
        <taxon>Methylobacterium</taxon>
    </lineage>
</organism>
<sequence length="80" mass="9046">MKTPRYFIDLHDGSGLLRDDEGFELPDEEAARGKLTSILGRVAREFLPDTDQQVFTAAVRDQTGKVILRARLSLEVERTN</sequence>
<gene>
    <name evidence="2" type="ORF">DK389_06680</name>
</gene>
<dbReference type="AlphaFoldDB" id="A0A2U8WGK0"/>
<dbReference type="InterPro" id="IPR054189">
    <property type="entry name" value="DUF6894"/>
</dbReference>
<keyword evidence="3" id="KW-1185">Reference proteome</keyword>
<evidence type="ECO:0000313" key="2">
    <source>
        <dbReference type="EMBL" id="AWN44402.1"/>
    </source>
</evidence>
<reference evidence="3" key="1">
    <citation type="submission" date="2018-05" db="EMBL/GenBank/DDBJ databases">
        <title>Complete Genome Sequence of Methylobacterium sp. 17SD2-17.</title>
        <authorList>
            <person name="Srinivasan S."/>
        </authorList>
    </citation>
    <scope>NUCLEOTIDE SEQUENCE [LARGE SCALE GENOMIC DNA]</scope>
    <source>
        <strain evidence="3">17SD2-17</strain>
    </source>
</reference>
<dbReference type="Pfam" id="PF21834">
    <property type="entry name" value="DUF6894"/>
    <property type="match status" value="1"/>
</dbReference>
<feature type="domain" description="DUF6894" evidence="1">
    <location>
        <begin position="5"/>
        <end position="73"/>
    </location>
</feature>
<dbReference type="OrthoDB" id="8094360at2"/>
<proteinExistence type="predicted"/>
<dbReference type="KEGG" id="mets:DK389_06680"/>